<proteinExistence type="predicted"/>
<organism evidence="4 5">
    <name type="scientific">Loktanella atrilutea</name>
    <dbReference type="NCBI Taxonomy" id="366533"/>
    <lineage>
        <taxon>Bacteria</taxon>
        <taxon>Pseudomonadati</taxon>
        <taxon>Pseudomonadota</taxon>
        <taxon>Alphaproteobacteria</taxon>
        <taxon>Rhodobacterales</taxon>
        <taxon>Roseobacteraceae</taxon>
        <taxon>Loktanella</taxon>
    </lineage>
</organism>
<dbReference type="RefSeq" id="WP_245810800.1">
    <property type="nucleotide sequence ID" value="NZ_FQUE01000017.1"/>
</dbReference>
<feature type="domain" description="Soluble ligand binding" evidence="3">
    <location>
        <begin position="138"/>
        <end position="184"/>
    </location>
</feature>
<evidence type="ECO:0000256" key="1">
    <source>
        <dbReference type="ARBA" id="ARBA00022729"/>
    </source>
</evidence>
<dbReference type="GO" id="GO:0015159">
    <property type="term" value="F:polysaccharide transmembrane transporter activity"/>
    <property type="evidence" value="ECO:0007669"/>
    <property type="project" value="InterPro"/>
</dbReference>
<name>A0A1M5F5N0_LOKAT</name>
<dbReference type="Pfam" id="PF10531">
    <property type="entry name" value="SLBB"/>
    <property type="match status" value="1"/>
</dbReference>
<gene>
    <name evidence="4" type="ORF">SAMN05444339_11731</name>
</gene>
<dbReference type="Pfam" id="PF02563">
    <property type="entry name" value="Poly_export"/>
    <property type="match status" value="1"/>
</dbReference>
<dbReference type="InterPro" id="IPR019554">
    <property type="entry name" value="Soluble_ligand-bd"/>
</dbReference>
<dbReference type="AlphaFoldDB" id="A0A1M5F5N0"/>
<dbReference type="Proteomes" id="UP000183987">
    <property type="component" value="Unassembled WGS sequence"/>
</dbReference>
<dbReference type="STRING" id="366533.SAMN05444339_11731"/>
<evidence type="ECO:0000313" key="4">
    <source>
        <dbReference type="EMBL" id="SHF86765.1"/>
    </source>
</evidence>
<accession>A0A1M5F5N0</accession>
<evidence type="ECO:0000313" key="5">
    <source>
        <dbReference type="Proteomes" id="UP000183987"/>
    </source>
</evidence>
<evidence type="ECO:0000259" key="2">
    <source>
        <dbReference type="Pfam" id="PF02563"/>
    </source>
</evidence>
<keyword evidence="1" id="KW-0732">Signal</keyword>
<evidence type="ECO:0000259" key="3">
    <source>
        <dbReference type="Pfam" id="PF10531"/>
    </source>
</evidence>
<dbReference type="Gene3D" id="3.10.560.10">
    <property type="entry name" value="Outer membrane lipoprotein wza domain like"/>
    <property type="match status" value="1"/>
</dbReference>
<keyword evidence="5" id="KW-1185">Reference proteome</keyword>
<reference evidence="5" key="1">
    <citation type="submission" date="2016-11" db="EMBL/GenBank/DDBJ databases">
        <authorList>
            <person name="Varghese N."/>
            <person name="Submissions S."/>
        </authorList>
    </citation>
    <scope>NUCLEOTIDE SEQUENCE [LARGE SCALE GENOMIC DNA]</scope>
    <source>
        <strain evidence="5">DSM 29326</strain>
    </source>
</reference>
<dbReference type="PANTHER" id="PTHR33619:SF3">
    <property type="entry name" value="POLYSACCHARIDE EXPORT PROTEIN GFCE-RELATED"/>
    <property type="match status" value="1"/>
</dbReference>
<dbReference type="Gene3D" id="3.30.1950.10">
    <property type="entry name" value="wza like domain"/>
    <property type="match status" value="1"/>
</dbReference>
<dbReference type="InterPro" id="IPR003715">
    <property type="entry name" value="Poly_export_N"/>
</dbReference>
<protein>
    <submittedName>
        <fullName evidence="4">Polysaccharide export outer membrane protein</fullName>
    </submittedName>
</protein>
<feature type="domain" description="Polysaccharide export protein N-terminal" evidence="2">
    <location>
        <begin position="36"/>
        <end position="111"/>
    </location>
</feature>
<dbReference type="PANTHER" id="PTHR33619">
    <property type="entry name" value="POLYSACCHARIDE EXPORT PROTEIN GFCE-RELATED"/>
    <property type="match status" value="1"/>
</dbReference>
<dbReference type="InterPro" id="IPR049712">
    <property type="entry name" value="Poly_export"/>
</dbReference>
<sequence>MTDMTKPSHTDPRCLLALMIGLCLTLVTVFGAGPLAAQQTYGLRAGDTLRVEVLEDPSLNRNVLVAPDGRISFPQAGTLSVSGRTIDAVQGDLVGRLAPSFAAPPTVFVSLEKLAEREVRPIVQAPPAPPAEDPVISVYIVGEANKLGKIDVAPGTTVLQMFAIMGGFTKFAATKRVQLRRADARGIEQVYTLNYPAIEAGVISAGRSTLADGDVIVVPQRHLFE</sequence>
<dbReference type="EMBL" id="FQUE01000017">
    <property type="protein sequence ID" value="SHF86765.1"/>
    <property type="molecule type" value="Genomic_DNA"/>
</dbReference>